<feature type="binding site" evidence="13">
    <location>
        <position position="147"/>
    </location>
    <ligand>
        <name>S-adenosyl-L-methionine</name>
        <dbReference type="ChEBI" id="CHEBI:59789"/>
    </ligand>
</feature>
<sequence>SRRIGGEGSFLRRLSGTASERTCGDAVERLSGEGIVRIDVITLFPGLLEAAARESILGRAIERGRLCFHAHQLRDYAHDRHKTVDDRPYGGGPGMVLKCEPLVEAIEAVQAMGEKAPVRLLSPGGRRFDQALAWELSRAPRLILVCGHYEGVDQRVIDHWIDEELSIGDFVVANGAVAALAIVDAVVRLLPGVLGNAESILHESFEDALLEGPQYTRPAVFREWGVPPILLSGDHGAILRWRRRMAEEKTRRLRKDLWERRGKGESDEPNRAD</sequence>
<feature type="binding site" evidence="13">
    <location>
        <begin position="167"/>
        <end position="172"/>
    </location>
    <ligand>
        <name>S-adenosyl-L-methionine</name>
        <dbReference type="ChEBI" id="CHEBI:59789"/>
    </ligand>
</feature>
<dbReference type="AlphaFoldDB" id="A0A5E6MEJ9"/>
<comment type="function">
    <text evidence="1 14">Specifically methylates guanosine-37 in various tRNAs.</text>
</comment>
<keyword evidence="17" id="KW-1185">Reference proteome</keyword>
<dbReference type="FunFam" id="3.40.1280.10:FF:000001">
    <property type="entry name" value="tRNA (guanine-N(1)-)-methyltransferase"/>
    <property type="match status" value="1"/>
</dbReference>
<comment type="subcellular location">
    <subcellularLocation>
        <location evidence="2 14">Cytoplasm</location>
    </subcellularLocation>
</comment>
<feature type="non-terminal residue" evidence="16">
    <location>
        <position position="1"/>
    </location>
</feature>
<organism evidence="16 17">
    <name type="scientific">Methylacidimicrobium cyclopophantes</name>
    <dbReference type="NCBI Taxonomy" id="1041766"/>
    <lineage>
        <taxon>Bacteria</taxon>
        <taxon>Pseudomonadati</taxon>
        <taxon>Verrucomicrobiota</taxon>
        <taxon>Methylacidimicrobium</taxon>
    </lineage>
</organism>
<dbReference type="PANTHER" id="PTHR46417">
    <property type="entry name" value="TRNA (GUANINE-N(1)-)-METHYLTRANSFERASE"/>
    <property type="match status" value="1"/>
</dbReference>
<evidence type="ECO:0000256" key="4">
    <source>
        <dbReference type="ARBA" id="ARBA00011738"/>
    </source>
</evidence>
<evidence type="ECO:0000259" key="15">
    <source>
        <dbReference type="Pfam" id="PF01746"/>
    </source>
</evidence>
<dbReference type="GO" id="GO:0005829">
    <property type="term" value="C:cytosol"/>
    <property type="evidence" value="ECO:0007669"/>
    <property type="project" value="TreeGrafter"/>
</dbReference>
<evidence type="ECO:0000256" key="13">
    <source>
        <dbReference type="PIRSR" id="PIRSR000386-1"/>
    </source>
</evidence>
<dbReference type="NCBIfam" id="NF000648">
    <property type="entry name" value="PRK00026.1"/>
    <property type="match status" value="1"/>
</dbReference>
<dbReference type="InterPro" id="IPR029028">
    <property type="entry name" value="Alpha/beta_knot_MTases"/>
</dbReference>
<dbReference type="Gene3D" id="3.40.1280.10">
    <property type="match status" value="1"/>
</dbReference>
<evidence type="ECO:0000256" key="10">
    <source>
        <dbReference type="ARBA" id="ARBA00022691"/>
    </source>
</evidence>
<keyword evidence="10 13" id="KW-0949">S-adenosyl-L-methionine</keyword>
<evidence type="ECO:0000256" key="8">
    <source>
        <dbReference type="ARBA" id="ARBA00022603"/>
    </source>
</evidence>
<evidence type="ECO:0000313" key="16">
    <source>
        <dbReference type="EMBL" id="VVM07644.1"/>
    </source>
</evidence>
<dbReference type="NCBIfam" id="TIGR00088">
    <property type="entry name" value="trmD"/>
    <property type="match status" value="1"/>
</dbReference>
<evidence type="ECO:0000256" key="14">
    <source>
        <dbReference type="RuleBase" id="RU003464"/>
    </source>
</evidence>
<keyword evidence="11 14" id="KW-0819">tRNA processing</keyword>
<keyword evidence="8 14" id="KW-0489">Methyltransferase</keyword>
<dbReference type="InterPro" id="IPR023148">
    <property type="entry name" value="tRNA_m1G_MeTrfase_C_sf"/>
</dbReference>
<proteinExistence type="inferred from homology"/>
<dbReference type="CDD" id="cd18080">
    <property type="entry name" value="TrmD-like"/>
    <property type="match status" value="1"/>
</dbReference>
<name>A0A5E6MEJ9_9BACT</name>
<keyword evidence="9 14" id="KW-0808">Transferase</keyword>
<keyword evidence="7 14" id="KW-0963">Cytoplasm</keyword>
<comment type="catalytic activity">
    <reaction evidence="12 14">
        <text>guanosine(37) in tRNA + S-adenosyl-L-methionine = N(1)-methylguanosine(37) in tRNA + S-adenosyl-L-homocysteine + H(+)</text>
        <dbReference type="Rhea" id="RHEA:36899"/>
        <dbReference type="Rhea" id="RHEA-COMP:10145"/>
        <dbReference type="Rhea" id="RHEA-COMP:10147"/>
        <dbReference type="ChEBI" id="CHEBI:15378"/>
        <dbReference type="ChEBI" id="CHEBI:57856"/>
        <dbReference type="ChEBI" id="CHEBI:59789"/>
        <dbReference type="ChEBI" id="CHEBI:73542"/>
        <dbReference type="ChEBI" id="CHEBI:74269"/>
        <dbReference type="EC" id="2.1.1.228"/>
    </reaction>
</comment>
<dbReference type="EC" id="2.1.1.228" evidence="5 14"/>
<dbReference type="SUPFAM" id="SSF75217">
    <property type="entry name" value="alpha/beta knot"/>
    <property type="match status" value="1"/>
</dbReference>
<comment type="caution">
    <text evidence="16">The sequence shown here is derived from an EMBL/GenBank/DDBJ whole genome shotgun (WGS) entry which is preliminary data.</text>
</comment>
<evidence type="ECO:0000256" key="9">
    <source>
        <dbReference type="ARBA" id="ARBA00022679"/>
    </source>
</evidence>
<feature type="domain" description="tRNA methyltransferase TRMD/TRM10-type" evidence="15">
    <location>
        <begin position="37"/>
        <end position="259"/>
    </location>
</feature>
<evidence type="ECO:0000256" key="11">
    <source>
        <dbReference type="ARBA" id="ARBA00022694"/>
    </source>
</evidence>
<reference evidence="16" key="1">
    <citation type="submission" date="2019-09" db="EMBL/GenBank/DDBJ databases">
        <authorList>
            <person name="Cremers G."/>
        </authorList>
    </citation>
    <scope>NUCLEOTIDE SEQUENCE [LARGE SCALE GENOMIC DNA]</scope>
    <source>
        <strain evidence="16">3B</strain>
    </source>
</reference>
<dbReference type="GO" id="GO:0052906">
    <property type="term" value="F:tRNA (guanine(37)-N1)-methyltransferase activity"/>
    <property type="evidence" value="ECO:0007669"/>
    <property type="project" value="UniProtKB-EC"/>
</dbReference>
<dbReference type="PIRSF" id="PIRSF000386">
    <property type="entry name" value="tRNA_mtase"/>
    <property type="match status" value="1"/>
</dbReference>
<comment type="similarity">
    <text evidence="3 14">Belongs to the RNA methyltransferase TrmD family.</text>
</comment>
<evidence type="ECO:0000256" key="1">
    <source>
        <dbReference type="ARBA" id="ARBA00002634"/>
    </source>
</evidence>
<comment type="subunit">
    <text evidence="4 14">Homodimer.</text>
</comment>
<dbReference type="GO" id="GO:0002939">
    <property type="term" value="P:tRNA N1-guanine methylation"/>
    <property type="evidence" value="ECO:0007669"/>
    <property type="project" value="TreeGrafter"/>
</dbReference>
<dbReference type="RefSeq" id="WP_246189631.1">
    <property type="nucleotide sequence ID" value="NZ_CABFUZ020000182.1"/>
</dbReference>
<dbReference type="InterPro" id="IPR029026">
    <property type="entry name" value="tRNA_m1G_MTases_N"/>
</dbReference>
<evidence type="ECO:0000256" key="2">
    <source>
        <dbReference type="ARBA" id="ARBA00004496"/>
    </source>
</evidence>
<dbReference type="EMBL" id="CABFUZ020000182">
    <property type="protein sequence ID" value="VVM07644.1"/>
    <property type="molecule type" value="Genomic_DNA"/>
</dbReference>
<dbReference type="InterPro" id="IPR016009">
    <property type="entry name" value="tRNA_MeTrfase_TRMD/TRM10"/>
</dbReference>
<evidence type="ECO:0000256" key="12">
    <source>
        <dbReference type="ARBA" id="ARBA00047783"/>
    </source>
</evidence>
<dbReference type="HAMAP" id="MF_00605">
    <property type="entry name" value="TrmD"/>
    <property type="match status" value="1"/>
</dbReference>
<protein>
    <recommendedName>
        <fullName evidence="6 14">tRNA (guanine-N(1)-)-methyltransferase</fullName>
        <ecNumber evidence="5 14">2.1.1.228</ecNumber>
    </recommendedName>
</protein>
<accession>A0A5E6MEJ9</accession>
<dbReference type="PANTHER" id="PTHR46417:SF1">
    <property type="entry name" value="TRNA (GUANINE-N(1)-)-METHYLTRANSFERASE"/>
    <property type="match status" value="1"/>
</dbReference>
<dbReference type="InterPro" id="IPR002649">
    <property type="entry name" value="tRNA_m1G_MeTrfase_TrmD"/>
</dbReference>
<dbReference type="Gene3D" id="1.10.1270.20">
    <property type="entry name" value="tRNA(m1g37)methyltransferase, domain 2"/>
    <property type="match status" value="1"/>
</dbReference>
<evidence type="ECO:0000256" key="3">
    <source>
        <dbReference type="ARBA" id="ARBA00007630"/>
    </source>
</evidence>
<gene>
    <name evidence="16" type="primary">trmD</name>
    <name evidence="16" type="ORF">MAMC_01738</name>
</gene>
<dbReference type="Proteomes" id="UP000381693">
    <property type="component" value="Unassembled WGS sequence"/>
</dbReference>
<evidence type="ECO:0000256" key="7">
    <source>
        <dbReference type="ARBA" id="ARBA00022490"/>
    </source>
</evidence>
<evidence type="ECO:0000256" key="6">
    <source>
        <dbReference type="ARBA" id="ARBA00014679"/>
    </source>
</evidence>
<evidence type="ECO:0000313" key="17">
    <source>
        <dbReference type="Proteomes" id="UP000381693"/>
    </source>
</evidence>
<dbReference type="Pfam" id="PF01746">
    <property type="entry name" value="tRNA_m1G_MT"/>
    <property type="match status" value="1"/>
</dbReference>
<evidence type="ECO:0000256" key="5">
    <source>
        <dbReference type="ARBA" id="ARBA00012807"/>
    </source>
</evidence>